<name>A0ACB9LQL8_BAUVA</name>
<organism evidence="1 2">
    <name type="scientific">Bauhinia variegata</name>
    <name type="common">Purple orchid tree</name>
    <name type="synonym">Phanera variegata</name>
    <dbReference type="NCBI Taxonomy" id="167791"/>
    <lineage>
        <taxon>Eukaryota</taxon>
        <taxon>Viridiplantae</taxon>
        <taxon>Streptophyta</taxon>
        <taxon>Embryophyta</taxon>
        <taxon>Tracheophyta</taxon>
        <taxon>Spermatophyta</taxon>
        <taxon>Magnoliopsida</taxon>
        <taxon>eudicotyledons</taxon>
        <taxon>Gunneridae</taxon>
        <taxon>Pentapetalae</taxon>
        <taxon>rosids</taxon>
        <taxon>fabids</taxon>
        <taxon>Fabales</taxon>
        <taxon>Fabaceae</taxon>
        <taxon>Cercidoideae</taxon>
        <taxon>Cercideae</taxon>
        <taxon>Bauhiniinae</taxon>
        <taxon>Bauhinia</taxon>
    </lineage>
</organism>
<evidence type="ECO:0000313" key="2">
    <source>
        <dbReference type="Proteomes" id="UP000828941"/>
    </source>
</evidence>
<gene>
    <name evidence="1" type="ORF">L6164_026370</name>
</gene>
<evidence type="ECO:0000313" key="1">
    <source>
        <dbReference type="EMBL" id="KAI4313383.1"/>
    </source>
</evidence>
<accession>A0ACB9LQL8</accession>
<proteinExistence type="predicted"/>
<comment type="caution">
    <text evidence="1">The sequence shown here is derived from an EMBL/GenBank/DDBJ whole genome shotgun (WGS) entry which is preliminary data.</text>
</comment>
<sequence>MFHGLSSKYGQIFSLWFGHHFFVVVSSLPLVSECFSKNDIVLADRPRFLIGKYIGYNYTTISTSCYGDHWRNLRRIISIQGLSPHRLNSFTASRTEEAKMLIKNLAQGSCSGTFSKVELRSKLTGLTFNIITRMVTGKRHYDDSCDMLNGKDEAKEFIKLIQELISLGAASNPSDFLPILRWFDFGDVEKKLQRISKRTDELMQGFIDEHRNGKESKNTMIEHLLTLQQSQPDFFTDQIIKGLISCFELEQISNEEIDMTEGKGASMPKEIPLEAMCKARPIMKKVFF</sequence>
<dbReference type="EMBL" id="CM039436">
    <property type="protein sequence ID" value="KAI4313383.1"/>
    <property type="molecule type" value="Genomic_DNA"/>
</dbReference>
<dbReference type="Proteomes" id="UP000828941">
    <property type="component" value="Chromosome 11"/>
</dbReference>
<reference evidence="1 2" key="1">
    <citation type="journal article" date="2022" name="DNA Res.">
        <title>Chromosomal-level genome assembly of the orchid tree Bauhinia variegata (Leguminosae; Cercidoideae) supports the allotetraploid origin hypothesis of Bauhinia.</title>
        <authorList>
            <person name="Zhong Y."/>
            <person name="Chen Y."/>
            <person name="Zheng D."/>
            <person name="Pang J."/>
            <person name="Liu Y."/>
            <person name="Luo S."/>
            <person name="Meng S."/>
            <person name="Qian L."/>
            <person name="Wei D."/>
            <person name="Dai S."/>
            <person name="Zhou R."/>
        </authorList>
    </citation>
    <scope>NUCLEOTIDE SEQUENCE [LARGE SCALE GENOMIC DNA]</scope>
    <source>
        <strain evidence="1">BV-YZ2020</strain>
    </source>
</reference>
<protein>
    <submittedName>
        <fullName evidence="1">Uncharacterized protein</fullName>
    </submittedName>
</protein>
<keyword evidence="2" id="KW-1185">Reference proteome</keyword>